<keyword evidence="3" id="KW-1185">Reference proteome</keyword>
<accession>A0ABN9W573</accession>
<reference evidence="2" key="1">
    <citation type="submission" date="2023-10" db="EMBL/GenBank/DDBJ databases">
        <authorList>
            <person name="Chen Y."/>
            <person name="Shah S."/>
            <person name="Dougan E. K."/>
            <person name="Thang M."/>
            <person name="Chan C."/>
        </authorList>
    </citation>
    <scope>NUCLEOTIDE SEQUENCE [LARGE SCALE GENOMIC DNA]</scope>
</reference>
<feature type="region of interest" description="Disordered" evidence="1">
    <location>
        <begin position="95"/>
        <end position="158"/>
    </location>
</feature>
<feature type="compositionally biased region" description="Polar residues" evidence="1">
    <location>
        <begin position="149"/>
        <end position="158"/>
    </location>
</feature>
<evidence type="ECO:0000256" key="1">
    <source>
        <dbReference type="SAM" id="MobiDB-lite"/>
    </source>
</evidence>
<gene>
    <name evidence="2" type="ORF">PCOR1329_LOCUS63214</name>
</gene>
<name>A0ABN9W573_9DINO</name>
<sequence>MVRCSNLQYLCYPPVTSDTMDALTALDIGPRCRGGRREGRLCVRAVRAREHHGRSRWGGEVPRGGPGPGLQRLPLLHLLPPLLLRLLLLLLHLGSPPGSEPGRGNGPASGDPALDPRRAAFGRAGPVQRARARAGRKEEAEAEEDPFRCSSSSVTARL</sequence>
<protein>
    <submittedName>
        <fullName evidence="2">Uncharacterized protein</fullName>
    </submittedName>
</protein>
<organism evidence="2 3">
    <name type="scientific">Prorocentrum cordatum</name>
    <dbReference type="NCBI Taxonomy" id="2364126"/>
    <lineage>
        <taxon>Eukaryota</taxon>
        <taxon>Sar</taxon>
        <taxon>Alveolata</taxon>
        <taxon>Dinophyceae</taxon>
        <taxon>Prorocentrales</taxon>
        <taxon>Prorocentraceae</taxon>
        <taxon>Prorocentrum</taxon>
    </lineage>
</organism>
<evidence type="ECO:0000313" key="2">
    <source>
        <dbReference type="EMBL" id="CAK0879918.1"/>
    </source>
</evidence>
<dbReference type="Proteomes" id="UP001189429">
    <property type="component" value="Unassembled WGS sequence"/>
</dbReference>
<evidence type="ECO:0000313" key="3">
    <source>
        <dbReference type="Proteomes" id="UP001189429"/>
    </source>
</evidence>
<comment type="caution">
    <text evidence="2">The sequence shown here is derived from an EMBL/GenBank/DDBJ whole genome shotgun (WGS) entry which is preliminary data.</text>
</comment>
<proteinExistence type="predicted"/>
<dbReference type="EMBL" id="CAUYUJ010018015">
    <property type="protein sequence ID" value="CAK0879918.1"/>
    <property type="molecule type" value="Genomic_DNA"/>
</dbReference>